<proteinExistence type="predicted"/>
<feature type="transmembrane region" description="Helical" evidence="8">
    <location>
        <begin position="202"/>
        <end position="223"/>
    </location>
</feature>
<reference evidence="10 11" key="1">
    <citation type="submission" date="2019-06" db="EMBL/GenBank/DDBJ databases">
        <authorList>
            <person name="Jiang L."/>
        </authorList>
    </citation>
    <scope>NUCLEOTIDE SEQUENCE [LARGE SCALE GENOMIC DNA]</scope>
    <source>
        <strain evidence="10 11">YIM 48858</strain>
    </source>
</reference>
<keyword evidence="11" id="KW-1185">Reference proteome</keyword>
<dbReference type="InterPro" id="IPR038731">
    <property type="entry name" value="RgtA/B/C-like"/>
</dbReference>
<dbReference type="PANTHER" id="PTHR33908">
    <property type="entry name" value="MANNOSYLTRANSFERASE YKCB-RELATED"/>
    <property type="match status" value="1"/>
</dbReference>
<feature type="transmembrane region" description="Helical" evidence="8">
    <location>
        <begin position="343"/>
        <end position="363"/>
    </location>
</feature>
<feature type="transmembrane region" description="Helical" evidence="8">
    <location>
        <begin position="254"/>
        <end position="277"/>
    </location>
</feature>
<evidence type="ECO:0000256" key="2">
    <source>
        <dbReference type="ARBA" id="ARBA00022475"/>
    </source>
</evidence>
<keyword evidence="3" id="KW-0328">Glycosyltransferase</keyword>
<dbReference type="InterPro" id="IPR050297">
    <property type="entry name" value="LipidA_mod_glycosyltrf_83"/>
</dbReference>
<dbReference type="AlphaFoldDB" id="A0A5C4N845"/>
<feature type="transmembrane region" description="Helical" evidence="8">
    <location>
        <begin position="81"/>
        <end position="103"/>
    </location>
</feature>
<dbReference type="GO" id="GO:0005886">
    <property type="term" value="C:plasma membrane"/>
    <property type="evidence" value="ECO:0007669"/>
    <property type="project" value="UniProtKB-SubCell"/>
</dbReference>
<evidence type="ECO:0000313" key="10">
    <source>
        <dbReference type="EMBL" id="TNC67578.1"/>
    </source>
</evidence>
<evidence type="ECO:0000256" key="1">
    <source>
        <dbReference type="ARBA" id="ARBA00004651"/>
    </source>
</evidence>
<dbReference type="PANTHER" id="PTHR33908:SF11">
    <property type="entry name" value="MEMBRANE PROTEIN"/>
    <property type="match status" value="1"/>
</dbReference>
<keyword evidence="2" id="KW-1003">Cell membrane</keyword>
<feature type="domain" description="Glycosyltransferase RgtA/B/C/D-like" evidence="9">
    <location>
        <begin position="62"/>
        <end position="222"/>
    </location>
</feature>
<evidence type="ECO:0000256" key="4">
    <source>
        <dbReference type="ARBA" id="ARBA00022679"/>
    </source>
</evidence>
<protein>
    <recommendedName>
        <fullName evidence="9">Glycosyltransferase RgtA/B/C/D-like domain-containing protein</fullName>
    </recommendedName>
</protein>
<dbReference type="RefSeq" id="WP_139082586.1">
    <property type="nucleotide sequence ID" value="NZ_VDFV01000027.1"/>
</dbReference>
<dbReference type="OrthoDB" id="9153955at2"/>
<comment type="subcellular location">
    <subcellularLocation>
        <location evidence="1">Cell membrane</location>
        <topology evidence="1">Multi-pass membrane protein</topology>
    </subcellularLocation>
</comment>
<dbReference type="Proteomes" id="UP000305709">
    <property type="component" value="Unassembled WGS sequence"/>
</dbReference>
<feature type="transmembrane region" description="Helical" evidence="8">
    <location>
        <begin position="317"/>
        <end position="337"/>
    </location>
</feature>
<feature type="transmembrane region" description="Helical" evidence="8">
    <location>
        <begin position="133"/>
        <end position="154"/>
    </location>
</feature>
<evidence type="ECO:0000259" key="9">
    <source>
        <dbReference type="Pfam" id="PF13231"/>
    </source>
</evidence>
<gene>
    <name evidence="10" type="ORF">FHG71_15385</name>
</gene>
<keyword evidence="6 8" id="KW-1133">Transmembrane helix</keyword>
<comment type="caution">
    <text evidence="10">The sequence shown here is derived from an EMBL/GenBank/DDBJ whole genome shotgun (WGS) entry which is preliminary data.</text>
</comment>
<keyword evidence="5 8" id="KW-0812">Transmembrane</keyword>
<dbReference type="EMBL" id="VDFV01000027">
    <property type="protein sequence ID" value="TNC67578.1"/>
    <property type="molecule type" value="Genomic_DNA"/>
</dbReference>
<evidence type="ECO:0000256" key="3">
    <source>
        <dbReference type="ARBA" id="ARBA00022676"/>
    </source>
</evidence>
<dbReference type="GO" id="GO:0016763">
    <property type="term" value="F:pentosyltransferase activity"/>
    <property type="evidence" value="ECO:0007669"/>
    <property type="project" value="TreeGrafter"/>
</dbReference>
<keyword evidence="4" id="KW-0808">Transferase</keyword>
<feature type="transmembrane region" description="Helical" evidence="8">
    <location>
        <begin position="166"/>
        <end position="190"/>
    </location>
</feature>
<evidence type="ECO:0000256" key="5">
    <source>
        <dbReference type="ARBA" id="ARBA00022692"/>
    </source>
</evidence>
<organism evidence="10 11">
    <name type="scientific">Rubellimicrobium roseum</name>
    <dbReference type="NCBI Taxonomy" id="687525"/>
    <lineage>
        <taxon>Bacteria</taxon>
        <taxon>Pseudomonadati</taxon>
        <taxon>Pseudomonadota</taxon>
        <taxon>Alphaproteobacteria</taxon>
        <taxon>Rhodobacterales</taxon>
        <taxon>Roseobacteraceae</taxon>
        <taxon>Rubellimicrobium</taxon>
    </lineage>
</organism>
<dbReference type="GO" id="GO:0009103">
    <property type="term" value="P:lipopolysaccharide biosynthetic process"/>
    <property type="evidence" value="ECO:0007669"/>
    <property type="project" value="UniProtKB-ARBA"/>
</dbReference>
<keyword evidence="7 8" id="KW-0472">Membrane</keyword>
<sequence>MARDRQGTASRWTRYELVWALVVLGYFVVQMLLRMRFGRALELDEAEALVHARELRWGYGAQPPLYFWLQWGMFRLLGETVLALAALKALLLTGVLIGVHVLLRREWPPVTAGVGALSLSLLPQVMWESQRALTHSVLALLMAVVMAACALRALERGGMGSYRLLGLAVGLGVLSKFNVAVWALGLLGAAVMLPEWRARLRIGGVAAAIGVAATVVAPVAVWMRANPDLSTQSVEKFGIETGAIAARAQGLLDLLVAGLGFLALVILVVLSALLLRARPARRLPPATQFLAVAAGLSILAVVALVLATGMTEMKDRWLLPFAWPLAPVAVLVFWPGLGRRGRGALGGFVAGLWLLVAAALPFANLSGYRGMDWEPLATRLNALGPPEQPILVADQFAAGNLILAAPELSPVFLMSPEALPSGRSILVAEEGSDWWAAPDVAGRVEGREIVEVRRGGRIFRFVVARLG</sequence>
<evidence type="ECO:0000256" key="7">
    <source>
        <dbReference type="ARBA" id="ARBA00023136"/>
    </source>
</evidence>
<feature type="transmembrane region" description="Helical" evidence="8">
    <location>
        <begin position="12"/>
        <end position="33"/>
    </location>
</feature>
<dbReference type="Pfam" id="PF13231">
    <property type="entry name" value="PMT_2"/>
    <property type="match status" value="1"/>
</dbReference>
<evidence type="ECO:0000256" key="8">
    <source>
        <dbReference type="SAM" id="Phobius"/>
    </source>
</evidence>
<name>A0A5C4N845_9RHOB</name>
<feature type="transmembrane region" description="Helical" evidence="8">
    <location>
        <begin position="289"/>
        <end position="310"/>
    </location>
</feature>
<evidence type="ECO:0000256" key="6">
    <source>
        <dbReference type="ARBA" id="ARBA00022989"/>
    </source>
</evidence>
<evidence type="ECO:0000313" key="11">
    <source>
        <dbReference type="Proteomes" id="UP000305709"/>
    </source>
</evidence>
<accession>A0A5C4N845</accession>